<protein>
    <submittedName>
        <fullName evidence="2">Uncharacterized protein</fullName>
    </submittedName>
</protein>
<proteinExistence type="predicted"/>
<evidence type="ECO:0000313" key="2">
    <source>
        <dbReference type="EMBL" id="OHA66487.1"/>
    </source>
</evidence>
<dbReference type="Proteomes" id="UP000178092">
    <property type="component" value="Unassembled WGS sequence"/>
</dbReference>
<dbReference type="PANTHER" id="PTHR40278:SF1">
    <property type="entry name" value="DNA UTILIZATION PROTEIN HOFN"/>
    <property type="match status" value="1"/>
</dbReference>
<evidence type="ECO:0000256" key="1">
    <source>
        <dbReference type="SAM" id="Phobius"/>
    </source>
</evidence>
<dbReference type="PANTHER" id="PTHR40278">
    <property type="entry name" value="DNA UTILIZATION PROTEIN HOFN"/>
    <property type="match status" value="1"/>
</dbReference>
<keyword evidence="1" id="KW-0812">Transmembrane</keyword>
<comment type="caution">
    <text evidence="2">The sequence shown here is derived from an EMBL/GenBank/DDBJ whole genome shotgun (WGS) entry which is preliminary data.</text>
</comment>
<organism evidence="2 3">
    <name type="scientific">Candidatus Wildermuthbacteria bacterium RIFCSPHIGHO2_02_FULL_45_25</name>
    <dbReference type="NCBI Taxonomy" id="1802450"/>
    <lineage>
        <taxon>Bacteria</taxon>
        <taxon>Candidatus Wildermuthiibacteriota</taxon>
    </lineage>
</organism>
<dbReference type="Pfam" id="PF05137">
    <property type="entry name" value="PilN"/>
    <property type="match status" value="1"/>
</dbReference>
<accession>A0A1G2R1B1</accession>
<feature type="transmembrane region" description="Helical" evidence="1">
    <location>
        <begin position="21"/>
        <end position="46"/>
    </location>
</feature>
<keyword evidence="1" id="KW-1133">Transmembrane helix</keyword>
<name>A0A1G2R1B1_9BACT</name>
<gene>
    <name evidence="2" type="ORF">A3C04_04080</name>
</gene>
<dbReference type="AlphaFoldDB" id="A0A1G2R1B1"/>
<evidence type="ECO:0000313" key="3">
    <source>
        <dbReference type="Proteomes" id="UP000178092"/>
    </source>
</evidence>
<sequence>MINLLPPNYKAHLRREQQIKLVLALDIFGLLVLITFFLSLSSVYIYTAAQLQAAQLALGQVQAGNTSEEESVKQGIERSNKKIAQLLSFYQSKRSPTELFEELGRVMPSSVSLTSLRYTPSQTVQEKEAVKRLNAKIAIAGYASTVDDLYVFRENLRQSPLFASAEFPFENWVDFEDVDFTATIEVRPRQ</sequence>
<dbReference type="InterPro" id="IPR052534">
    <property type="entry name" value="Extracell_DNA_Util/SecSys_Comp"/>
</dbReference>
<keyword evidence="1" id="KW-0472">Membrane</keyword>
<dbReference type="InterPro" id="IPR007813">
    <property type="entry name" value="PilN"/>
</dbReference>
<dbReference type="EMBL" id="MHTV01000032">
    <property type="protein sequence ID" value="OHA66487.1"/>
    <property type="molecule type" value="Genomic_DNA"/>
</dbReference>
<reference evidence="2 3" key="1">
    <citation type="journal article" date="2016" name="Nat. Commun.">
        <title>Thousands of microbial genomes shed light on interconnected biogeochemical processes in an aquifer system.</title>
        <authorList>
            <person name="Anantharaman K."/>
            <person name="Brown C.T."/>
            <person name="Hug L.A."/>
            <person name="Sharon I."/>
            <person name="Castelle C.J."/>
            <person name="Probst A.J."/>
            <person name="Thomas B.C."/>
            <person name="Singh A."/>
            <person name="Wilkins M.J."/>
            <person name="Karaoz U."/>
            <person name="Brodie E.L."/>
            <person name="Williams K.H."/>
            <person name="Hubbard S.S."/>
            <person name="Banfield J.F."/>
        </authorList>
    </citation>
    <scope>NUCLEOTIDE SEQUENCE [LARGE SCALE GENOMIC DNA]</scope>
</reference>